<feature type="domain" description="B30.2/SPRY" evidence="1">
    <location>
        <begin position="225"/>
        <end position="409"/>
    </location>
</feature>
<dbReference type="Gene3D" id="2.60.120.920">
    <property type="match status" value="1"/>
</dbReference>
<dbReference type="OrthoDB" id="272077at2759"/>
<dbReference type="STRING" id="44941.A0A397UXK0"/>
<dbReference type="InterPro" id="IPR013320">
    <property type="entry name" value="ConA-like_dom_sf"/>
</dbReference>
<dbReference type="InterPro" id="IPR006597">
    <property type="entry name" value="Sel1-like"/>
</dbReference>
<dbReference type="SMART" id="SM00671">
    <property type="entry name" value="SEL1"/>
    <property type="match status" value="6"/>
</dbReference>
<proteinExistence type="predicted"/>
<sequence>MGHTEGTYNVGSCYHDGIGVEKSENKAFIYYQKSADMGHAEGTYKVGYCYNKGIGIEKDENKAFIHYQKSANMGHIGGIYKVGNCYHKGIGVEKNENMAFIYYQKSADLDHVKSTYKVGYCYHNGIGVKKDEYKAFDYYQKSADMGNTVAMNCLANCYDYGIGVERDEYKAFDYYQKSADMGNNDGIFKVGECYRFGIGVEMDNNKATFHYQKSAEMGNIAGIDRVRVNSLLITNEFISPDVLQTAWDVKYRSPFLKIDSYGLGAKYRGHGKNNEDAIARTTNPIPLQCKLFYFEINIINNEENGIIAIGFCTKTAKLKKLPGCETDSWGFHSDNGDFFSCSIINELYGPKFEAGDTIGCCLNFINRTAFYTKNGVNLGIALRDLTDNIYPCIGLSGGSIETNFGHKKFKYAGVFHLALQYI</sequence>
<dbReference type="Proteomes" id="UP000266673">
    <property type="component" value="Unassembled WGS sequence"/>
</dbReference>
<dbReference type="InterPro" id="IPR001870">
    <property type="entry name" value="B30.2/SPRY"/>
</dbReference>
<dbReference type="PROSITE" id="PS50188">
    <property type="entry name" value="B302_SPRY"/>
    <property type="match status" value="1"/>
</dbReference>
<dbReference type="SUPFAM" id="SSF49899">
    <property type="entry name" value="Concanavalin A-like lectins/glucanases"/>
    <property type="match status" value="1"/>
</dbReference>
<protein>
    <recommendedName>
        <fullName evidence="1">B30.2/SPRY domain-containing protein</fullName>
    </recommendedName>
</protein>
<dbReference type="InterPro" id="IPR052945">
    <property type="entry name" value="Mitotic_Regulator"/>
</dbReference>
<dbReference type="SMART" id="SM00449">
    <property type="entry name" value="SPRY"/>
    <property type="match status" value="1"/>
</dbReference>
<dbReference type="InterPro" id="IPR043136">
    <property type="entry name" value="B30.2/SPRY_sf"/>
</dbReference>
<name>A0A397UXK0_9GLOM</name>
<dbReference type="SUPFAM" id="SSF81901">
    <property type="entry name" value="HCP-like"/>
    <property type="match status" value="2"/>
</dbReference>
<accession>A0A397UXK0</accession>
<organism evidence="2 3">
    <name type="scientific">Gigaspora rosea</name>
    <dbReference type="NCBI Taxonomy" id="44941"/>
    <lineage>
        <taxon>Eukaryota</taxon>
        <taxon>Fungi</taxon>
        <taxon>Fungi incertae sedis</taxon>
        <taxon>Mucoromycota</taxon>
        <taxon>Glomeromycotina</taxon>
        <taxon>Glomeromycetes</taxon>
        <taxon>Diversisporales</taxon>
        <taxon>Gigasporaceae</taxon>
        <taxon>Gigaspora</taxon>
    </lineage>
</organism>
<dbReference type="PANTHER" id="PTHR43628:SF1">
    <property type="entry name" value="CHITIN SYNTHASE REGULATORY FACTOR 2-RELATED"/>
    <property type="match status" value="1"/>
</dbReference>
<dbReference type="Pfam" id="PF08238">
    <property type="entry name" value="Sel1"/>
    <property type="match status" value="6"/>
</dbReference>
<evidence type="ECO:0000259" key="1">
    <source>
        <dbReference type="PROSITE" id="PS50188"/>
    </source>
</evidence>
<dbReference type="PANTHER" id="PTHR43628">
    <property type="entry name" value="ACTIVATOR OF C KINASE PROTEIN 1-RELATED"/>
    <property type="match status" value="1"/>
</dbReference>
<dbReference type="Gene3D" id="1.25.40.10">
    <property type="entry name" value="Tetratricopeptide repeat domain"/>
    <property type="match status" value="2"/>
</dbReference>
<comment type="caution">
    <text evidence="2">The sequence shown here is derived from an EMBL/GenBank/DDBJ whole genome shotgun (WGS) entry which is preliminary data.</text>
</comment>
<dbReference type="AlphaFoldDB" id="A0A397UXK0"/>
<gene>
    <name evidence="2" type="ORF">C2G38_1665840</name>
</gene>
<evidence type="ECO:0000313" key="2">
    <source>
        <dbReference type="EMBL" id="RIB14331.1"/>
    </source>
</evidence>
<evidence type="ECO:0000313" key="3">
    <source>
        <dbReference type="Proteomes" id="UP000266673"/>
    </source>
</evidence>
<dbReference type="Pfam" id="PF00622">
    <property type="entry name" value="SPRY"/>
    <property type="match status" value="1"/>
</dbReference>
<dbReference type="EMBL" id="QKWP01000842">
    <property type="protein sequence ID" value="RIB14331.1"/>
    <property type="molecule type" value="Genomic_DNA"/>
</dbReference>
<reference evidence="2 3" key="1">
    <citation type="submission" date="2018-06" db="EMBL/GenBank/DDBJ databases">
        <title>Comparative genomics reveals the genomic features of Rhizophagus irregularis, R. cerebriforme, R. diaphanum and Gigaspora rosea, and their symbiotic lifestyle signature.</title>
        <authorList>
            <person name="Morin E."/>
            <person name="San Clemente H."/>
            <person name="Chen E.C.H."/>
            <person name="De La Providencia I."/>
            <person name="Hainaut M."/>
            <person name="Kuo A."/>
            <person name="Kohler A."/>
            <person name="Murat C."/>
            <person name="Tang N."/>
            <person name="Roy S."/>
            <person name="Loubradou J."/>
            <person name="Henrissat B."/>
            <person name="Grigoriev I.V."/>
            <person name="Corradi N."/>
            <person name="Roux C."/>
            <person name="Martin F.M."/>
        </authorList>
    </citation>
    <scope>NUCLEOTIDE SEQUENCE [LARGE SCALE GENOMIC DNA]</scope>
    <source>
        <strain evidence="2 3">DAOM 194757</strain>
    </source>
</reference>
<dbReference type="InterPro" id="IPR011990">
    <property type="entry name" value="TPR-like_helical_dom_sf"/>
</dbReference>
<keyword evidence="3" id="KW-1185">Reference proteome</keyword>
<dbReference type="InterPro" id="IPR003877">
    <property type="entry name" value="SPRY_dom"/>
</dbReference>